<dbReference type="EMBL" id="JANPWB010000013">
    <property type="protein sequence ID" value="KAJ1106979.1"/>
    <property type="molecule type" value="Genomic_DNA"/>
</dbReference>
<proteinExistence type="predicted"/>
<feature type="region of interest" description="Disordered" evidence="1">
    <location>
        <begin position="71"/>
        <end position="166"/>
    </location>
</feature>
<dbReference type="Proteomes" id="UP001066276">
    <property type="component" value="Chromosome 9"/>
</dbReference>
<organism evidence="2 3">
    <name type="scientific">Pleurodeles waltl</name>
    <name type="common">Iberian ribbed newt</name>
    <dbReference type="NCBI Taxonomy" id="8319"/>
    <lineage>
        <taxon>Eukaryota</taxon>
        <taxon>Metazoa</taxon>
        <taxon>Chordata</taxon>
        <taxon>Craniata</taxon>
        <taxon>Vertebrata</taxon>
        <taxon>Euteleostomi</taxon>
        <taxon>Amphibia</taxon>
        <taxon>Batrachia</taxon>
        <taxon>Caudata</taxon>
        <taxon>Salamandroidea</taxon>
        <taxon>Salamandridae</taxon>
        <taxon>Pleurodelinae</taxon>
        <taxon>Pleurodeles</taxon>
    </lineage>
</organism>
<evidence type="ECO:0000313" key="3">
    <source>
        <dbReference type="Proteomes" id="UP001066276"/>
    </source>
</evidence>
<evidence type="ECO:0000313" key="2">
    <source>
        <dbReference type="EMBL" id="KAJ1106979.1"/>
    </source>
</evidence>
<feature type="compositionally biased region" description="Basic and acidic residues" evidence="1">
    <location>
        <begin position="74"/>
        <end position="111"/>
    </location>
</feature>
<protein>
    <submittedName>
        <fullName evidence="2">Uncharacterized protein</fullName>
    </submittedName>
</protein>
<sequence length="166" mass="18963">MLAEQCEETDEEAKDLLTWTRELRENLHIVWEEGHSTLRESQNIQKQWIPTNQGGVARSWREIGSTKRLASDIQVKEASEERDGGADADVLERTREPFGPIVDERTGETREPFVPVGDGRTREIREPFVPIRDRRTGETREPFVPIGDGRTGESREPFIPIGDGRI</sequence>
<dbReference type="AlphaFoldDB" id="A0AAV7MUZ1"/>
<accession>A0AAV7MUZ1</accession>
<comment type="caution">
    <text evidence="2">The sequence shown here is derived from an EMBL/GenBank/DDBJ whole genome shotgun (WGS) entry which is preliminary data.</text>
</comment>
<reference evidence="2" key="1">
    <citation type="journal article" date="2022" name="bioRxiv">
        <title>Sequencing and chromosome-scale assembly of the giantPleurodeles waltlgenome.</title>
        <authorList>
            <person name="Brown T."/>
            <person name="Elewa A."/>
            <person name="Iarovenko S."/>
            <person name="Subramanian E."/>
            <person name="Araus A.J."/>
            <person name="Petzold A."/>
            <person name="Susuki M."/>
            <person name="Suzuki K.-i.T."/>
            <person name="Hayashi T."/>
            <person name="Toyoda A."/>
            <person name="Oliveira C."/>
            <person name="Osipova E."/>
            <person name="Leigh N.D."/>
            <person name="Simon A."/>
            <person name="Yun M.H."/>
        </authorList>
    </citation>
    <scope>NUCLEOTIDE SEQUENCE</scope>
    <source>
        <strain evidence="2">20211129_DDA</strain>
        <tissue evidence="2">Liver</tissue>
    </source>
</reference>
<feature type="compositionally biased region" description="Basic and acidic residues" evidence="1">
    <location>
        <begin position="119"/>
        <end position="141"/>
    </location>
</feature>
<evidence type="ECO:0000256" key="1">
    <source>
        <dbReference type="SAM" id="MobiDB-lite"/>
    </source>
</evidence>
<keyword evidence="3" id="KW-1185">Reference proteome</keyword>
<gene>
    <name evidence="2" type="ORF">NDU88_004377</name>
</gene>
<name>A0AAV7MUZ1_PLEWA</name>